<dbReference type="RefSeq" id="WP_323255758.1">
    <property type="nucleotide sequence ID" value="NZ_JAYGIM010000001.1"/>
</dbReference>
<organism evidence="2 3">
    <name type="scientific">Arcicella lustrica</name>
    <dbReference type="NCBI Taxonomy" id="2984196"/>
    <lineage>
        <taxon>Bacteria</taxon>
        <taxon>Pseudomonadati</taxon>
        <taxon>Bacteroidota</taxon>
        <taxon>Cytophagia</taxon>
        <taxon>Cytophagales</taxon>
        <taxon>Flectobacillaceae</taxon>
        <taxon>Arcicella</taxon>
    </lineage>
</organism>
<dbReference type="InterPro" id="IPR011110">
    <property type="entry name" value="Reg_prop"/>
</dbReference>
<dbReference type="InterPro" id="IPR015943">
    <property type="entry name" value="WD40/YVTN_repeat-like_dom_sf"/>
</dbReference>
<reference evidence="2 3" key="1">
    <citation type="submission" date="2023-12" db="EMBL/GenBank/DDBJ databases">
        <title>Novel species of the genus Arcicella isolated from rivers.</title>
        <authorList>
            <person name="Lu H."/>
        </authorList>
    </citation>
    <scope>NUCLEOTIDE SEQUENCE [LARGE SCALE GENOMIC DNA]</scope>
    <source>
        <strain evidence="2 3">DC25W</strain>
    </source>
</reference>
<dbReference type="Pfam" id="PF07494">
    <property type="entry name" value="Reg_prop"/>
    <property type="match status" value="5"/>
</dbReference>
<dbReference type="PANTHER" id="PTHR43547:SF2">
    <property type="entry name" value="HYBRID SIGNAL TRANSDUCTION HISTIDINE KINASE C"/>
    <property type="match status" value="1"/>
</dbReference>
<dbReference type="PROSITE" id="PS51257">
    <property type="entry name" value="PROKAR_LIPOPROTEIN"/>
    <property type="match status" value="1"/>
</dbReference>
<comment type="caution">
    <text evidence="2">The sequence shown here is derived from an EMBL/GenBank/DDBJ whole genome shotgun (WGS) entry which is preliminary data.</text>
</comment>
<dbReference type="SUPFAM" id="SSF101898">
    <property type="entry name" value="NHL repeat"/>
    <property type="match status" value="1"/>
</dbReference>
<keyword evidence="1" id="KW-0597">Phosphoprotein</keyword>
<dbReference type="Gene3D" id="2.130.10.10">
    <property type="entry name" value="YVTN repeat-like/Quinoprotein amine dehydrogenase"/>
    <property type="match status" value="5"/>
</dbReference>
<sequence length="369" mass="41992">MTITTFKPIFSFLVVSIFFLSCNGQTKSKQSNETVVERQSFTSKNPKLTKTQGTTEHQNVHCSLQDKDGNLWFGTTGEGVYRYDGKEFIQFTEKDGLSNNKVWSILEDKSGDIWFGTDDGVSRYDGKTISKIPFILTSMSGFGIPTPQSGINAVWSMMQDKSGIIWFGTSLDLYCYDGKTFSRFLDKFTIINNQNLKLKWVQCFLEDSKGTIWMGSGPITEEGVVRYDGKSIKSAKPNSDGWIRYMLEDKNGHIWFSGRQNGVFRYDGQTFTMFAEKTNIGSAIFKDKIGNIWFDGGEKLNSIESIGGLWRYDGKTFENFTTKDGMGKYSVWSMLEDRKGDIWIGTRNCGLYRYDGRTFTTFSEKTKTN</sequence>
<dbReference type="EMBL" id="JAYGIM010000001">
    <property type="protein sequence ID" value="MEA5425496.1"/>
    <property type="molecule type" value="Genomic_DNA"/>
</dbReference>
<name>A0ABU5SE17_9BACT</name>
<keyword evidence="3" id="KW-1185">Reference proteome</keyword>
<evidence type="ECO:0000313" key="3">
    <source>
        <dbReference type="Proteomes" id="UP001302222"/>
    </source>
</evidence>
<evidence type="ECO:0000256" key="1">
    <source>
        <dbReference type="ARBA" id="ARBA00022553"/>
    </source>
</evidence>
<proteinExistence type="predicted"/>
<accession>A0ABU5SE17</accession>
<dbReference type="Proteomes" id="UP001302222">
    <property type="component" value="Unassembled WGS sequence"/>
</dbReference>
<dbReference type="PANTHER" id="PTHR43547">
    <property type="entry name" value="TWO-COMPONENT HISTIDINE KINASE"/>
    <property type="match status" value="1"/>
</dbReference>
<gene>
    <name evidence="2" type="ORF">VB798_02865</name>
</gene>
<protein>
    <submittedName>
        <fullName evidence="2">Two-component regulator propeller domain-containing protein</fullName>
    </submittedName>
</protein>
<evidence type="ECO:0000313" key="2">
    <source>
        <dbReference type="EMBL" id="MEA5425496.1"/>
    </source>
</evidence>